<dbReference type="PANTHER" id="PTHR43582">
    <property type="entry name" value="LINEARMYCIN RESISTANCE ATP-BINDING PROTEIN LNRL"/>
    <property type="match status" value="1"/>
</dbReference>
<evidence type="ECO:0000313" key="10">
    <source>
        <dbReference type="Proteomes" id="UP000176786"/>
    </source>
</evidence>
<proteinExistence type="predicted"/>
<evidence type="ECO:0000256" key="3">
    <source>
        <dbReference type="ARBA" id="ARBA00022475"/>
    </source>
</evidence>
<dbReference type="Pfam" id="PF00005">
    <property type="entry name" value="ABC_tran"/>
    <property type="match status" value="1"/>
</dbReference>
<feature type="domain" description="ABC transporter" evidence="8">
    <location>
        <begin position="4"/>
        <end position="229"/>
    </location>
</feature>
<protein>
    <recommendedName>
        <fullName evidence="8">ABC transporter domain-containing protein</fullName>
    </recommendedName>
</protein>
<evidence type="ECO:0000256" key="2">
    <source>
        <dbReference type="ARBA" id="ARBA00022448"/>
    </source>
</evidence>
<dbReference type="Gene3D" id="3.40.50.300">
    <property type="entry name" value="P-loop containing nucleotide triphosphate hydrolases"/>
    <property type="match status" value="1"/>
</dbReference>
<evidence type="ECO:0000256" key="4">
    <source>
        <dbReference type="ARBA" id="ARBA00022741"/>
    </source>
</evidence>
<keyword evidence="4" id="KW-0547">Nucleotide-binding</keyword>
<dbReference type="FunFam" id="3.40.50.300:FF:000589">
    <property type="entry name" value="ABC transporter, ATP-binding subunit"/>
    <property type="match status" value="1"/>
</dbReference>
<dbReference type="SUPFAM" id="SSF52540">
    <property type="entry name" value="P-loop containing nucleoside triphosphate hydrolases"/>
    <property type="match status" value="1"/>
</dbReference>
<evidence type="ECO:0000256" key="6">
    <source>
        <dbReference type="ARBA" id="ARBA00022967"/>
    </source>
</evidence>
<gene>
    <name evidence="9" type="ORF">A3J48_04615</name>
</gene>
<dbReference type="AlphaFoldDB" id="A0A1F5P754"/>
<keyword evidence="2" id="KW-0813">Transport</keyword>
<reference evidence="9 10" key="1">
    <citation type="journal article" date="2016" name="Nat. Commun.">
        <title>Thousands of microbial genomes shed light on interconnected biogeochemical processes in an aquifer system.</title>
        <authorList>
            <person name="Anantharaman K."/>
            <person name="Brown C.T."/>
            <person name="Hug L.A."/>
            <person name="Sharon I."/>
            <person name="Castelle C.J."/>
            <person name="Probst A.J."/>
            <person name="Thomas B.C."/>
            <person name="Singh A."/>
            <person name="Wilkins M.J."/>
            <person name="Karaoz U."/>
            <person name="Brodie E.L."/>
            <person name="Williams K.H."/>
            <person name="Hubbard S.S."/>
            <person name="Banfield J.F."/>
        </authorList>
    </citation>
    <scope>NUCLEOTIDE SEQUENCE [LARGE SCALE GENOMIC DNA]</scope>
</reference>
<dbReference type="SMART" id="SM00382">
    <property type="entry name" value="AAA"/>
    <property type="match status" value="1"/>
</dbReference>
<dbReference type="PROSITE" id="PS50893">
    <property type="entry name" value="ABC_TRANSPORTER_2"/>
    <property type="match status" value="1"/>
</dbReference>
<keyword evidence="6" id="KW-1278">Translocase</keyword>
<organism evidence="9 10">
    <name type="scientific">Candidatus Doudnabacteria bacterium RIFCSPHIGHO2_02_FULL_46_11</name>
    <dbReference type="NCBI Taxonomy" id="1817832"/>
    <lineage>
        <taxon>Bacteria</taxon>
        <taxon>Candidatus Doudnaibacteriota</taxon>
    </lineage>
</organism>
<evidence type="ECO:0000256" key="5">
    <source>
        <dbReference type="ARBA" id="ARBA00022840"/>
    </source>
</evidence>
<dbReference type="InterPro" id="IPR003439">
    <property type="entry name" value="ABC_transporter-like_ATP-bd"/>
</dbReference>
<keyword evidence="3" id="KW-1003">Cell membrane</keyword>
<sequence length="304" mass="34340">MLIIEVKNLHKNYGNVKAVQGIDFAVEKGEIFGILGPNGAGKTTTLEILEGLNYADVGSVTIVGLDALKQTQAVKKKIGVQLQSEAFFENLQLVELLDLFASFYRTKVNALELLEKVDLQEKAYAYYANLSGGQQRRFSIAASMVNNPEVLFLDEPTTGLDPQARRYVWELIKRIKQTGTTIILTTHYMEEAQLLCNRIAIMDHGKIVKIGSPEELIDSLLARHIISFSSDKYIANEDLRIIYGVKNVRKENGTFHLETEDPNATLYRLLQDSYNSKNNLSNLDIHRPNLEDVFIFYTGHTLRE</sequence>
<dbReference type="GO" id="GO:0016887">
    <property type="term" value="F:ATP hydrolysis activity"/>
    <property type="evidence" value="ECO:0007669"/>
    <property type="project" value="InterPro"/>
</dbReference>
<comment type="subcellular location">
    <subcellularLocation>
        <location evidence="1">Cell membrane</location>
    </subcellularLocation>
</comment>
<dbReference type="InterPro" id="IPR003593">
    <property type="entry name" value="AAA+_ATPase"/>
</dbReference>
<dbReference type="GO" id="GO:0005886">
    <property type="term" value="C:plasma membrane"/>
    <property type="evidence" value="ECO:0007669"/>
    <property type="project" value="UniProtKB-SubCell"/>
</dbReference>
<dbReference type="InterPro" id="IPR027417">
    <property type="entry name" value="P-loop_NTPase"/>
</dbReference>
<dbReference type="PROSITE" id="PS00211">
    <property type="entry name" value="ABC_TRANSPORTER_1"/>
    <property type="match status" value="1"/>
</dbReference>
<dbReference type="EMBL" id="MFES01000025">
    <property type="protein sequence ID" value="OGE85572.1"/>
    <property type="molecule type" value="Genomic_DNA"/>
</dbReference>
<dbReference type="InterPro" id="IPR017871">
    <property type="entry name" value="ABC_transporter-like_CS"/>
</dbReference>
<keyword evidence="5" id="KW-0067">ATP-binding</keyword>
<dbReference type="PANTHER" id="PTHR43582:SF2">
    <property type="entry name" value="LINEARMYCIN RESISTANCE ATP-BINDING PROTEIN LNRL"/>
    <property type="match status" value="1"/>
</dbReference>
<keyword evidence="7" id="KW-0472">Membrane</keyword>
<comment type="caution">
    <text evidence="9">The sequence shown here is derived from an EMBL/GenBank/DDBJ whole genome shotgun (WGS) entry which is preliminary data.</text>
</comment>
<dbReference type="Proteomes" id="UP000176786">
    <property type="component" value="Unassembled WGS sequence"/>
</dbReference>
<evidence type="ECO:0000256" key="7">
    <source>
        <dbReference type="ARBA" id="ARBA00023136"/>
    </source>
</evidence>
<name>A0A1F5P754_9BACT</name>
<evidence type="ECO:0000259" key="8">
    <source>
        <dbReference type="PROSITE" id="PS50893"/>
    </source>
</evidence>
<evidence type="ECO:0000313" key="9">
    <source>
        <dbReference type="EMBL" id="OGE85572.1"/>
    </source>
</evidence>
<evidence type="ECO:0000256" key="1">
    <source>
        <dbReference type="ARBA" id="ARBA00004236"/>
    </source>
</evidence>
<dbReference type="STRING" id="1817832.A3J48_04615"/>
<accession>A0A1F5P754</accession>
<dbReference type="GO" id="GO:0005524">
    <property type="term" value="F:ATP binding"/>
    <property type="evidence" value="ECO:0007669"/>
    <property type="project" value="UniProtKB-KW"/>
</dbReference>